<evidence type="ECO:0000256" key="5">
    <source>
        <dbReference type="ARBA" id="ARBA00022670"/>
    </source>
</evidence>
<protein>
    <recommendedName>
        <fullName evidence="8">Probable cytosol aminopeptidase</fullName>
        <ecNumber evidence="8">3.4.11.1</ecNumber>
    </recommendedName>
    <alternativeName>
        <fullName evidence="8">Leucine aminopeptidase</fullName>
        <shortName evidence="8">LAP</shortName>
        <ecNumber evidence="8">3.4.11.10</ecNumber>
    </alternativeName>
    <alternativeName>
        <fullName evidence="8">Leucyl aminopeptidase</fullName>
    </alternativeName>
</protein>
<comment type="catalytic activity">
    <reaction evidence="1 8">
        <text>Release of an N-terminal amino acid, Xaa-|-Yaa-, in which Xaa is preferably Leu, but may be other amino acids including Pro although not Arg or Lys, and Yaa may be Pro. Amino acid amides and methyl esters are also readily hydrolyzed, but rates on arylamides are exceedingly low.</text>
        <dbReference type="EC" id="3.4.11.1"/>
    </reaction>
</comment>
<dbReference type="OrthoDB" id="9809354at2"/>
<sequence length="504" mass="53351">MQVSFSKAAPPKSGALAIPCFEDGAQPAAFDALDEAAQGALSRAIKAAAFKGKKDQTLDIVAPAGLENTRVLLVGAGARKELGPLEAEAVGAAAVARLLATRDRAAAFLLDGVETPKLAPEEFASRVALGAKLRAYRFDKYRTRVEKDKKPALTRLTVHTAAARAKTLFADYEKVAEGVFLTRDLVSEPPNVLYPESFAERCRELESLGVKVKILGEAQMAKLGMGALLGVGQGSVRESKLVAMEWMGGKKGDAPVAFVGKGVTFDTGGISLKPGPGMEDMKWDMGGAGAVTGAIAALAGRKAKANVVGVIGLVENMPDGNAQRPADIVTTMSGQTVEILNTDAEGRLVLADAVWWTQETYKPKTVIDLATLTGAIIISLAHEYAGLFTRDDDLAASLAKAGEAAGDRLWRMPLDKAHDEMLKSDIADMKNVGPKEGGSSSAAAFIGRFIKDGVAWAHLDIAGKAWTTKDLPTAPKGATGYGVRLLDQWVRENCEKQRRHAFAR</sequence>
<feature type="active site" evidence="8">
    <location>
        <position position="347"/>
    </location>
</feature>
<keyword evidence="8" id="KW-0963">Cytoplasm</keyword>
<comment type="function">
    <text evidence="8">Presumably involved in the processing and regular turnover of intracellular proteins. Catalyzes the removal of unsubstituted N-terminal amino acids from various peptides.</text>
</comment>
<evidence type="ECO:0000313" key="11">
    <source>
        <dbReference type="Proteomes" id="UP000198346"/>
    </source>
</evidence>
<feature type="binding site" evidence="8">
    <location>
        <position position="266"/>
    </location>
    <ligand>
        <name>Mn(2+)</name>
        <dbReference type="ChEBI" id="CHEBI:29035"/>
        <label>2</label>
    </ligand>
</feature>
<name>A0A239PY51_9PROT</name>
<keyword evidence="4 8" id="KW-0031">Aminopeptidase</keyword>
<dbReference type="EC" id="3.4.11.1" evidence="8"/>
<dbReference type="NCBIfam" id="NF002074">
    <property type="entry name" value="PRK00913.1-4"/>
    <property type="match status" value="1"/>
</dbReference>
<dbReference type="GO" id="GO:0070006">
    <property type="term" value="F:metalloaminopeptidase activity"/>
    <property type="evidence" value="ECO:0007669"/>
    <property type="project" value="InterPro"/>
</dbReference>
<dbReference type="Pfam" id="PF00883">
    <property type="entry name" value="Peptidase_M17"/>
    <property type="match status" value="1"/>
</dbReference>
<dbReference type="EMBL" id="FZQA01000007">
    <property type="protein sequence ID" value="SNT75185.1"/>
    <property type="molecule type" value="Genomic_DNA"/>
</dbReference>
<dbReference type="Pfam" id="PF02789">
    <property type="entry name" value="Peptidase_M17_N"/>
    <property type="match status" value="1"/>
</dbReference>
<dbReference type="CDD" id="cd00433">
    <property type="entry name" value="Peptidase_M17"/>
    <property type="match status" value="1"/>
</dbReference>
<dbReference type="PROSITE" id="PS00631">
    <property type="entry name" value="CYTOSOL_AP"/>
    <property type="match status" value="1"/>
</dbReference>
<evidence type="ECO:0000256" key="3">
    <source>
        <dbReference type="ARBA" id="ARBA00009528"/>
    </source>
</evidence>
<accession>A0A239PY51</accession>
<evidence type="ECO:0000256" key="1">
    <source>
        <dbReference type="ARBA" id="ARBA00000135"/>
    </source>
</evidence>
<dbReference type="PRINTS" id="PR00481">
    <property type="entry name" value="LAMNOPPTDASE"/>
</dbReference>
<evidence type="ECO:0000256" key="8">
    <source>
        <dbReference type="HAMAP-Rule" id="MF_00181"/>
    </source>
</evidence>
<feature type="domain" description="Cytosol aminopeptidase" evidence="9">
    <location>
        <begin position="341"/>
        <end position="348"/>
    </location>
</feature>
<reference evidence="10 11" key="1">
    <citation type="submission" date="2017-07" db="EMBL/GenBank/DDBJ databases">
        <authorList>
            <person name="Sun Z.S."/>
            <person name="Albrecht U."/>
            <person name="Echele G."/>
            <person name="Lee C.C."/>
        </authorList>
    </citation>
    <scope>NUCLEOTIDE SEQUENCE [LARGE SCALE GENOMIC DNA]</scope>
    <source>
        <strain evidence="10 11">CGMCC 1.12710</strain>
    </source>
</reference>
<comment type="cofactor">
    <cofactor evidence="8">
        <name>Mn(2+)</name>
        <dbReference type="ChEBI" id="CHEBI:29035"/>
    </cofactor>
    <text evidence="8">Binds 2 manganese ions per subunit.</text>
</comment>
<dbReference type="HAMAP" id="MF_00181">
    <property type="entry name" value="Cytosol_peptidase_M17"/>
    <property type="match status" value="1"/>
</dbReference>
<dbReference type="NCBIfam" id="NF002073">
    <property type="entry name" value="PRK00913.1-2"/>
    <property type="match status" value="1"/>
</dbReference>
<evidence type="ECO:0000256" key="7">
    <source>
        <dbReference type="ARBA" id="ARBA00023211"/>
    </source>
</evidence>
<dbReference type="InterPro" id="IPR043472">
    <property type="entry name" value="Macro_dom-like"/>
</dbReference>
<dbReference type="Proteomes" id="UP000198346">
    <property type="component" value="Unassembled WGS sequence"/>
</dbReference>
<comment type="similarity">
    <text evidence="3 8">Belongs to the peptidase M17 family.</text>
</comment>
<dbReference type="InterPro" id="IPR008283">
    <property type="entry name" value="Peptidase_M17_N"/>
</dbReference>
<keyword evidence="6 8" id="KW-0378">Hydrolase</keyword>
<evidence type="ECO:0000256" key="2">
    <source>
        <dbReference type="ARBA" id="ARBA00000967"/>
    </source>
</evidence>
<dbReference type="PANTHER" id="PTHR11963">
    <property type="entry name" value="LEUCINE AMINOPEPTIDASE-RELATED"/>
    <property type="match status" value="1"/>
</dbReference>
<feature type="binding site" evidence="8">
    <location>
        <position position="343"/>
    </location>
    <ligand>
        <name>Mn(2+)</name>
        <dbReference type="ChEBI" id="CHEBI:29035"/>
        <label>1</label>
    </ligand>
</feature>
<keyword evidence="8" id="KW-0479">Metal-binding</keyword>
<dbReference type="InterPro" id="IPR023042">
    <property type="entry name" value="Peptidase_M17_leu_NH2_pept"/>
</dbReference>
<dbReference type="Gene3D" id="3.40.630.10">
    <property type="entry name" value="Zn peptidases"/>
    <property type="match status" value="1"/>
</dbReference>
<dbReference type="SUPFAM" id="SSF52949">
    <property type="entry name" value="Macro domain-like"/>
    <property type="match status" value="1"/>
</dbReference>
<evidence type="ECO:0000256" key="4">
    <source>
        <dbReference type="ARBA" id="ARBA00022438"/>
    </source>
</evidence>
<dbReference type="SUPFAM" id="SSF53187">
    <property type="entry name" value="Zn-dependent exopeptidases"/>
    <property type="match status" value="1"/>
</dbReference>
<dbReference type="NCBIfam" id="NF002075">
    <property type="entry name" value="PRK00913.2-2"/>
    <property type="match status" value="1"/>
</dbReference>
<feature type="binding site" evidence="8">
    <location>
        <position position="345"/>
    </location>
    <ligand>
        <name>Mn(2+)</name>
        <dbReference type="ChEBI" id="CHEBI:29035"/>
        <label>2</label>
    </ligand>
</feature>
<evidence type="ECO:0000259" key="9">
    <source>
        <dbReference type="PROSITE" id="PS00631"/>
    </source>
</evidence>
<evidence type="ECO:0000256" key="6">
    <source>
        <dbReference type="ARBA" id="ARBA00022801"/>
    </source>
</evidence>
<feature type="binding site" evidence="8">
    <location>
        <position position="345"/>
    </location>
    <ligand>
        <name>Mn(2+)</name>
        <dbReference type="ChEBI" id="CHEBI:29035"/>
        <label>1</label>
    </ligand>
</feature>
<comment type="catalytic activity">
    <reaction evidence="2 8">
        <text>Release of an N-terminal amino acid, preferentially leucine, but not glutamic or aspartic acids.</text>
        <dbReference type="EC" id="3.4.11.10"/>
    </reaction>
</comment>
<feature type="binding site" evidence="8">
    <location>
        <position position="284"/>
    </location>
    <ligand>
        <name>Mn(2+)</name>
        <dbReference type="ChEBI" id="CHEBI:29035"/>
        <label>2</label>
    </ligand>
</feature>
<dbReference type="AlphaFoldDB" id="A0A239PY51"/>
<dbReference type="GO" id="GO:0005737">
    <property type="term" value="C:cytoplasm"/>
    <property type="evidence" value="ECO:0007669"/>
    <property type="project" value="UniProtKB-SubCell"/>
</dbReference>
<keyword evidence="7 8" id="KW-0464">Manganese</keyword>
<organism evidence="10 11">
    <name type="scientific">Amphiplicatus metriothermophilus</name>
    <dbReference type="NCBI Taxonomy" id="1519374"/>
    <lineage>
        <taxon>Bacteria</taxon>
        <taxon>Pseudomonadati</taxon>
        <taxon>Pseudomonadota</taxon>
        <taxon>Alphaproteobacteria</taxon>
        <taxon>Parvularculales</taxon>
        <taxon>Parvularculaceae</taxon>
        <taxon>Amphiplicatus</taxon>
    </lineage>
</organism>
<dbReference type="GO" id="GO:0006508">
    <property type="term" value="P:proteolysis"/>
    <property type="evidence" value="ECO:0007669"/>
    <property type="project" value="UniProtKB-KW"/>
</dbReference>
<feature type="binding site" evidence="8">
    <location>
        <position position="266"/>
    </location>
    <ligand>
        <name>Mn(2+)</name>
        <dbReference type="ChEBI" id="CHEBI:29035"/>
        <label>1</label>
    </ligand>
</feature>
<dbReference type="PANTHER" id="PTHR11963:SF23">
    <property type="entry name" value="CYTOSOL AMINOPEPTIDASE"/>
    <property type="match status" value="1"/>
</dbReference>
<feature type="active site" evidence="8">
    <location>
        <position position="273"/>
    </location>
</feature>
<dbReference type="Gene3D" id="3.40.220.10">
    <property type="entry name" value="Leucine Aminopeptidase, subunit E, domain 1"/>
    <property type="match status" value="1"/>
</dbReference>
<comment type="subcellular location">
    <subcellularLocation>
        <location evidence="8">Cytoplasm</location>
    </subcellularLocation>
</comment>
<dbReference type="EC" id="3.4.11.10" evidence="8"/>
<dbReference type="InterPro" id="IPR000819">
    <property type="entry name" value="Peptidase_M17_C"/>
</dbReference>
<proteinExistence type="inferred from homology"/>
<gene>
    <name evidence="8" type="primary">pepA</name>
    <name evidence="10" type="ORF">SAMN06297382_2601</name>
</gene>
<keyword evidence="5 8" id="KW-0645">Protease</keyword>
<dbReference type="RefSeq" id="WP_089413034.1">
    <property type="nucleotide sequence ID" value="NZ_FZQA01000007.1"/>
</dbReference>
<evidence type="ECO:0000313" key="10">
    <source>
        <dbReference type="EMBL" id="SNT75185.1"/>
    </source>
</evidence>
<keyword evidence="11" id="KW-1185">Reference proteome</keyword>
<dbReference type="GO" id="GO:0030145">
    <property type="term" value="F:manganese ion binding"/>
    <property type="evidence" value="ECO:0007669"/>
    <property type="project" value="UniProtKB-UniRule"/>
</dbReference>
<feature type="binding site" evidence="8">
    <location>
        <position position="261"/>
    </location>
    <ligand>
        <name>Mn(2+)</name>
        <dbReference type="ChEBI" id="CHEBI:29035"/>
        <label>2</label>
    </ligand>
</feature>
<dbReference type="InterPro" id="IPR011356">
    <property type="entry name" value="Leucine_aapep/pepB"/>
</dbReference>
<dbReference type="NCBIfam" id="NF002077">
    <property type="entry name" value="PRK00913.2-4"/>
    <property type="match status" value="1"/>
</dbReference>